<evidence type="ECO:0000313" key="4">
    <source>
        <dbReference type="Proteomes" id="UP001176517"/>
    </source>
</evidence>
<feature type="compositionally biased region" description="Polar residues" evidence="1">
    <location>
        <begin position="720"/>
        <end position="731"/>
    </location>
</feature>
<dbReference type="SUPFAM" id="SSF160631">
    <property type="entry name" value="SMI1/KNR4-like"/>
    <property type="match status" value="1"/>
</dbReference>
<feature type="compositionally biased region" description="Polar residues" evidence="1">
    <location>
        <begin position="39"/>
        <end position="55"/>
    </location>
</feature>
<dbReference type="GO" id="GO:0003843">
    <property type="term" value="F:1,3-beta-D-glucan synthase activity"/>
    <property type="evidence" value="ECO:0007669"/>
    <property type="project" value="UniProtKB-EC"/>
</dbReference>
<feature type="compositionally biased region" description="Gly residues" evidence="1">
    <location>
        <begin position="773"/>
        <end position="782"/>
    </location>
</feature>
<dbReference type="PANTHER" id="PTHR47432">
    <property type="entry name" value="CELL WALL ASSEMBLY REGULATOR SMI1"/>
    <property type="match status" value="1"/>
</dbReference>
<protein>
    <submittedName>
        <fullName evidence="3">Cell wall assembly regulator</fullName>
        <ecNumber evidence="3">2.4.1.34</ecNumber>
    </submittedName>
</protein>
<sequence>MAPQGILSSISSWWGAPSSGGPSSSSSSSYNGRQDRSRQSPYSSTYSAWTTSPYNDRSAGGATANYPPQPRTSFSMARPSASVADFTNMYPTGSSSNLVSGGASNQPYDGSAATPSTAGFPRYSFSTRTPGAGAGSKQPSVSGNGPSDAYPSLRHTWNRIHKWSRRNYTELCDTLNWPATEAQLETLENTIGAALPPAVRESYLCYNGQESESKQSCSDGLFFGLTLLSLDRVAEEWSFWRAVDDDPSTGANADVYATMASCPEGWVRPVYSSRGWIPLISDNVGNYIGIDLNPHPSGSGSPGQVIAFGRDLDTKVVLWRGDGEGGWGRFLQSFAEELEAGECYTLGDDGNGNGAGVGGSSDDEEEDSIGYEPYFSNGGAGASVGGGDRGGSGAYGFRLTGEYKGWPIIEAWADRSIRFWQTVGLTPSQPNGGAEARRGPSDGSDTYGGGYGTGMMQNPGLRMAEANDEEDEAFAAAREQINALAAVSAAAASSSSSVASGSGTTNTSAVGLVSDQHERVSSSSLSAGQSHPLEDTDSTLDAIQVNGSRQADDSIDGPNGSAATPTSTTVPLIYTDDSAAAEQSQPLNGTSDANSNAATASAEAAPASIGRSLSDTLSPPLPTSKGWRSKQKQRETDSPSLSGVASSPAFRSNGNVGGEEGGGGMRSASSGSAGSTATARRRSPPVPAAPIYLPTLEEVLQEQAALLAEDGGPPLDTSDHLFSSVRSTNPLSQSGGVAALLPTAWGGVGGLNRVLSQSQSRQSRSGASSAYGAGSGGVQGDAGGREPKAGSTYWDPHQQGPGSGLNSPVPQDMS</sequence>
<feature type="compositionally biased region" description="Low complexity" evidence="1">
    <location>
        <begin position="590"/>
        <end position="608"/>
    </location>
</feature>
<feature type="domain" description="Knr4/Smi1-like" evidence="2">
    <location>
        <begin position="178"/>
        <end position="702"/>
    </location>
</feature>
<dbReference type="EMBL" id="JAPDMZ010000266">
    <property type="protein sequence ID" value="KAK0544724.1"/>
    <property type="molecule type" value="Genomic_DNA"/>
</dbReference>
<gene>
    <name evidence="3" type="primary">SMI1</name>
    <name evidence="3" type="ORF">OC846_005949</name>
</gene>
<dbReference type="PANTHER" id="PTHR47432:SF1">
    <property type="entry name" value="CELL WALL ASSEMBLY REGULATOR SMI1"/>
    <property type="match status" value="1"/>
</dbReference>
<evidence type="ECO:0000259" key="2">
    <source>
        <dbReference type="SMART" id="SM00860"/>
    </source>
</evidence>
<feature type="compositionally biased region" description="Polar residues" evidence="1">
    <location>
        <begin position="561"/>
        <end position="570"/>
    </location>
</feature>
<keyword evidence="3" id="KW-0808">Transferase</keyword>
<dbReference type="GO" id="GO:0043332">
    <property type="term" value="C:mating projection tip"/>
    <property type="evidence" value="ECO:0007669"/>
    <property type="project" value="TreeGrafter"/>
</dbReference>
<feature type="region of interest" description="Disordered" evidence="1">
    <location>
        <begin position="426"/>
        <end position="459"/>
    </location>
</feature>
<organism evidence="3 4">
    <name type="scientific">Tilletia horrida</name>
    <dbReference type="NCBI Taxonomy" id="155126"/>
    <lineage>
        <taxon>Eukaryota</taxon>
        <taxon>Fungi</taxon>
        <taxon>Dikarya</taxon>
        <taxon>Basidiomycota</taxon>
        <taxon>Ustilaginomycotina</taxon>
        <taxon>Exobasidiomycetes</taxon>
        <taxon>Tilletiales</taxon>
        <taxon>Tilletiaceae</taxon>
        <taxon>Tilletia</taxon>
    </lineage>
</organism>
<dbReference type="Proteomes" id="UP001176517">
    <property type="component" value="Unassembled WGS sequence"/>
</dbReference>
<evidence type="ECO:0000313" key="3">
    <source>
        <dbReference type="EMBL" id="KAK0544724.1"/>
    </source>
</evidence>
<reference evidence="3" key="1">
    <citation type="journal article" date="2023" name="PhytoFront">
        <title>Draft Genome Resources of Seven Strains of Tilletia horrida, Causal Agent of Kernel Smut of Rice.</title>
        <authorList>
            <person name="Khanal S."/>
            <person name="Antony Babu S."/>
            <person name="Zhou X.G."/>
        </authorList>
    </citation>
    <scope>NUCLEOTIDE SEQUENCE</scope>
    <source>
        <strain evidence="3">TX6</strain>
    </source>
</reference>
<feature type="compositionally biased region" description="Low complexity" evidence="1">
    <location>
        <begin position="756"/>
        <end position="772"/>
    </location>
</feature>
<feature type="compositionally biased region" description="Low complexity" evidence="1">
    <location>
        <begin position="8"/>
        <end position="29"/>
    </location>
</feature>
<feature type="region of interest" description="Disordered" evidence="1">
    <location>
        <begin position="515"/>
        <end position="535"/>
    </location>
</feature>
<feature type="region of interest" description="Disordered" evidence="1">
    <location>
        <begin position="345"/>
        <end position="367"/>
    </location>
</feature>
<accession>A0AAN6GJU0</accession>
<feature type="region of interest" description="Disordered" evidence="1">
    <location>
        <begin position="704"/>
        <end position="731"/>
    </location>
</feature>
<keyword evidence="3" id="KW-0328">Glycosyltransferase</keyword>
<dbReference type="Pfam" id="PF09346">
    <property type="entry name" value="SMI1_KNR4"/>
    <property type="match status" value="1"/>
</dbReference>
<dbReference type="InterPro" id="IPR051873">
    <property type="entry name" value="KNR4/SMI1_regulator"/>
</dbReference>
<dbReference type="GO" id="GO:0070880">
    <property type="term" value="P:fungal-type cell wall beta-glucan biosynthetic process"/>
    <property type="evidence" value="ECO:0007669"/>
    <property type="project" value="TreeGrafter"/>
</dbReference>
<keyword evidence="4" id="KW-1185">Reference proteome</keyword>
<evidence type="ECO:0000256" key="1">
    <source>
        <dbReference type="SAM" id="MobiDB-lite"/>
    </source>
</evidence>
<feature type="compositionally biased region" description="Polar residues" evidence="1">
    <location>
        <begin position="638"/>
        <end position="654"/>
    </location>
</feature>
<feature type="region of interest" description="Disordered" evidence="1">
    <location>
        <begin position="97"/>
        <end position="150"/>
    </location>
</feature>
<dbReference type="AlphaFoldDB" id="A0AAN6GJU0"/>
<feature type="compositionally biased region" description="Low complexity" evidence="1">
    <location>
        <begin position="666"/>
        <end position="678"/>
    </location>
</feature>
<feature type="region of interest" description="Disordered" evidence="1">
    <location>
        <begin position="1"/>
        <end position="78"/>
    </location>
</feature>
<feature type="region of interest" description="Disordered" evidence="1">
    <location>
        <begin position="549"/>
        <end position="690"/>
    </location>
</feature>
<comment type="caution">
    <text evidence="3">The sequence shown here is derived from an EMBL/GenBank/DDBJ whole genome shotgun (WGS) entry which is preliminary data.</text>
</comment>
<name>A0AAN6GJU0_9BASI</name>
<dbReference type="InterPro" id="IPR018958">
    <property type="entry name" value="Knr4/Smi1-like_dom"/>
</dbReference>
<proteinExistence type="predicted"/>
<feature type="compositionally biased region" description="Gly residues" evidence="1">
    <location>
        <begin position="349"/>
        <end position="359"/>
    </location>
</feature>
<dbReference type="InterPro" id="IPR037883">
    <property type="entry name" value="Knr4/Smi1-like_sf"/>
</dbReference>
<dbReference type="SMART" id="SM00860">
    <property type="entry name" value="SMI1_KNR4"/>
    <property type="match status" value="1"/>
</dbReference>
<feature type="compositionally biased region" description="Gly residues" evidence="1">
    <location>
        <begin position="655"/>
        <end position="665"/>
    </location>
</feature>
<feature type="compositionally biased region" description="Polar residues" evidence="1">
    <location>
        <begin position="804"/>
        <end position="814"/>
    </location>
</feature>
<dbReference type="EC" id="2.4.1.34" evidence="3"/>
<feature type="compositionally biased region" description="Polar residues" evidence="1">
    <location>
        <begin position="97"/>
        <end position="117"/>
    </location>
</feature>
<feature type="region of interest" description="Disordered" evidence="1">
    <location>
        <begin position="755"/>
        <end position="814"/>
    </location>
</feature>